<proteinExistence type="predicted"/>
<feature type="domain" description="Protein kinase" evidence="5">
    <location>
        <begin position="97"/>
        <end position="260"/>
    </location>
</feature>
<feature type="region of interest" description="Disordered" evidence="4">
    <location>
        <begin position="38"/>
        <end position="72"/>
    </location>
</feature>
<evidence type="ECO:0000256" key="1">
    <source>
        <dbReference type="ARBA" id="ARBA00022741"/>
    </source>
</evidence>
<gene>
    <name evidence="6" type="ORF">Sjap_026390</name>
</gene>
<dbReference type="InterPro" id="IPR000719">
    <property type="entry name" value="Prot_kinase_dom"/>
</dbReference>
<sequence>MVKDLSSGKAVIWRIWIWAAARWRSGGSKLRGKIARDEMERAEEEKGIEQRTAREREDAEGGEGESEGWIDRGGEKKKTSCFSVLGSIAMSNLTLVFEMEDRVGEGSFGSVWRATDKRDLETVAIKFLKDHITSWEQCMNMIEIKSLLNLGHHPNIVHLKDVFMENNNAYLIFENMDCSLLHLMKRRFPIFFQEKEVRHYMFQLLMGLAYMHRQGYVHRDLKPDNALVDFDGLHVKIADLGMAREVSESSPTGGCRICDD</sequence>
<dbReference type="PANTHER" id="PTHR24055">
    <property type="entry name" value="MITOGEN-ACTIVATED PROTEIN KINASE"/>
    <property type="match status" value="1"/>
</dbReference>
<keyword evidence="7" id="KW-1185">Reference proteome</keyword>
<reference evidence="6 7" key="1">
    <citation type="submission" date="2024-01" db="EMBL/GenBank/DDBJ databases">
        <title>Genome assemblies of Stephania.</title>
        <authorList>
            <person name="Yang L."/>
        </authorList>
    </citation>
    <scope>NUCLEOTIDE SEQUENCE [LARGE SCALE GENOMIC DNA]</scope>
    <source>
        <strain evidence="6">QJT</strain>
        <tissue evidence="6">Leaf</tissue>
    </source>
</reference>
<dbReference type="EMBL" id="JBBNAE010000011">
    <property type="protein sequence ID" value="KAK9085979.1"/>
    <property type="molecule type" value="Genomic_DNA"/>
</dbReference>
<dbReference type="Gene3D" id="1.10.510.10">
    <property type="entry name" value="Transferase(Phosphotransferase) domain 1"/>
    <property type="match status" value="1"/>
</dbReference>
<dbReference type="InterPro" id="IPR011009">
    <property type="entry name" value="Kinase-like_dom_sf"/>
</dbReference>
<dbReference type="InterPro" id="IPR050117">
    <property type="entry name" value="MAPK"/>
</dbReference>
<dbReference type="GO" id="GO:0004672">
    <property type="term" value="F:protein kinase activity"/>
    <property type="evidence" value="ECO:0007669"/>
    <property type="project" value="InterPro"/>
</dbReference>
<dbReference type="InterPro" id="IPR017441">
    <property type="entry name" value="Protein_kinase_ATP_BS"/>
</dbReference>
<dbReference type="GO" id="GO:0005524">
    <property type="term" value="F:ATP binding"/>
    <property type="evidence" value="ECO:0007669"/>
    <property type="project" value="UniProtKB-UniRule"/>
</dbReference>
<evidence type="ECO:0000259" key="5">
    <source>
        <dbReference type="PROSITE" id="PS50011"/>
    </source>
</evidence>
<protein>
    <recommendedName>
        <fullName evidence="5">Protein kinase domain-containing protein</fullName>
    </recommendedName>
</protein>
<evidence type="ECO:0000313" key="6">
    <source>
        <dbReference type="EMBL" id="KAK9085979.1"/>
    </source>
</evidence>
<dbReference type="Proteomes" id="UP001417504">
    <property type="component" value="Unassembled WGS sequence"/>
</dbReference>
<dbReference type="Pfam" id="PF00069">
    <property type="entry name" value="Pkinase"/>
    <property type="match status" value="1"/>
</dbReference>
<accession>A0AAP0HGE8</accession>
<evidence type="ECO:0000256" key="4">
    <source>
        <dbReference type="SAM" id="MobiDB-lite"/>
    </source>
</evidence>
<evidence type="ECO:0000256" key="2">
    <source>
        <dbReference type="ARBA" id="ARBA00022840"/>
    </source>
</evidence>
<dbReference type="AlphaFoldDB" id="A0AAP0HGE8"/>
<name>A0AAP0HGE8_9MAGN</name>
<dbReference type="SUPFAM" id="SSF56112">
    <property type="entry name" value="Protein kinase-like (PK-like)"/>
    <property type="match status" value="1"/>
</dbReference>
<keyword evidence="2 3" id="KW-0067">ATP-binding</keyword>
<feature type="compositionally biased region" description="Basic and acidic residues" evidence="4">
    <location>
        <begin position="38"/>
        <end position="59"/>
    </location>
</feature>
<comment type="caution">
    <text evidence="6">The sequence shown here is derived from an EMBL/GenBank/DDBJ whole genome shotgun (WGS) entry which is preliminary data.</text>
</comment>
<dbReference type="SMART" id="SM00220">
    <property type="entry name" value="S_TKc"/>
    <property type="match status" value="1"/>
</dbReference>
<evidence type="ECO:0000256" key="3">
    <source>
        <dbReference type="PROSITE-ProRule" id="PRU10141"/>
    </source>
</evidence>
<feature type="binding site" evidence="3">
    <location>
        <position position="126"/>
    </location>
    <ligand>
        <name>ATP</name>
        <dbReference type="ChEBI" id="CHEBI:30616"/>
    </ligand>
</feature>
<dbReference type="PROSITE" id="PS00107">
    <property type="entry name" value="PROTEIN_KINASE_ATP"/>
    <property type="match status" value="1"/>
</dbReference>
<organism evidence="6 7">
    <name type="scientific">Stephania japonica</name>
    <dbReference type="NCBI Taxonomy" id="461633"/>
    <lineage>
        <taxon>Eukaryota</taxon>
        <taxon>Viridiplantae</taxon>
        <taxon>Streptophyta</taxon>
        <taxon>Embryophyta</taxon>
        <taxon>Tracheophyta</taxon>
        <taxon>Spermatophyta</taxon>
        <taxon>Magnoliopsida</taxon>
        <taxon>Ranunculales</taxon>
        <taxon>Menispermaceae</taxon>
        <taxon>Menispermoideae</taxon>
        <taxon>Cissampelideae</taxon>
        <taxon>Stephania</taxon>
    </lineage>
</organism>
<evidence type="ECO:0000313" key="7">
    <source>
        <dbReference type="Proteomes" id="UP001417504"/>
    </source>
</evidence>
<dbReference type="PROSITE" id="PS50011">
    <property type="entry name" value="PROTEIN_KINASE_DOM"/>
    <property type="match status" value="1"/>
</dbReference>
<keyword evidence="1 3" id="KW-0547">Nucleotide-binding</keyword>